<comment type="caution">
    <text evidence="7">The sequence shown here is derived from an EMBL/GenBank/DDBJ whole genome shotgun (WGS) entry which is preliminary data.</text>
</comment>
<gene>
    <name evidence="7" type="ORF">P5673_010990</name>
</gene>
<keyword evidence="8" id="KW-1185">Reference proteome</keyword>
<dbReference type="InterPro" id="IPR003892">
    <property type="entry name" value="CUE"/>
</dbReference>
<sequence>MEADVERELKQFLKDQVSSEALCSIDEIVLGYIANVLEQLGEDEQFDVDEFAEIMAAYIPGFDSLTKEEVCSWMLGLAEKLVYIRRSSDVAVVKEDKVSSESKVVGVLPSSSAEGRHHVGEESDRVLSLQQAKQVRSSSNTTASLDVNSTYREMKDDCVNSNKMENAEERGPNFPGMRLPWEYHEKVFDDKKVIEVTVSLDRNSLSLTIDRDEVSVLLEMFPEACSLEIEQCLNDANGNTEAAVHLMLLKNGESCDDEGQESKLKIIDWSPKVRLPSANNLEERKADRESFKEQMMARYGYVDIRQDEITHQPRLNKQDNKKPLRYRDNQVVSTKGERFSLVKKQESEDMKKTYVNIKPARKYRFH</sequence>
<evidence type="ECO:0000256" key="5">
    <source>
        <dbReference type="ARBA" id="ARBA00023242"/>
    </source>
</evidence>
<evidence type="ECO:0000256" key="1">
    <source>
        <dbReference type="ARBA" id="ARBA00004123"/>
    </source>
</evidence>
<comment type="subcellular location">
    <subcellularLocation>
        <location evidence="2">Cytoplasm</location>
    </subcellularLocation>
    <subcellularLocation>
        <location evidence="1">Nucleus</location>
    </subcellularLocation>
</comment>
<keyword evidence="5" id="KW-0539">Nucleus</keyword>
<dbReference type="PANTHER" id="PTHR12493">
    <property type="entry name" value="CUE DOMAIN CONTAINING 2"/>
    <property type="match status" value="1"/>
</dbReference>
<dbReference type="GO" id="GO:0005634">
    <property type="term" value="C:nucleus"/>
    <property type="evidence" value="ECO:0007669"/>
    <property type="project" value="UniProtKB-SubCell"/>
</dbReference>
<organism evidence="7 8">
    <name type="scientific">Acropora cervicornis</name>
    <name type="common">Staghorn coral</name>
    <dbReference type="NCBI Taxonomy" id="6130"/>
    <lineage>
        <taxon>Eukaryota</taxon>
        <taxon>Metazoa</taxon>
        <taxon>Cnidaria</taxon>
        <taxon>Anthozoa</taxon>
        <taxon>Hexacorallia</taxon>
        <taxon>Scleractinia</taxon>
        <taxon>Astrocoeniina</taxon>
        <taxon>Acroporidae</taxon>
        <taxon>Acropora</taxon>
    </lineage>
</organism>
<dbReference type="AlphaFoldDB" id="A0AAD9V8D8"/>
<evidence type="ECO:0000313" key="8">
    <source>
        <dbReference type="Proteomes" id="UP001249851"/>
    </source>
</evidence>
<keyword evidence="4" id="KW-0833">Ubl conjugation pathway</keyword>
<evidence type="ECO:0000313" key="7">
    <source>
        <dbReference type="EMBL" id="KAK2565081.1"/>
    </source>
</evidence>
<dbReference type="PROSITE" id="PS51140">
    <property type="entry name" value="CUE"/>
    <property type="match status" value="1"/>
</dbReference>
<dbReference type="GO" id="GO:0043130">
    <property type="term" value="F:ubiquitin binding"/>
    <property type="evidence" value="ECO:0007669"/>
    <property type="project" value="InterPro"/>
</dbReference>
<dbReference type="EMBL" id="JARQWQ010000020">
    <property type="protein sequence ID" value="KAK2565081.1"/>
    <property type="molecule type" value="Genomic_DNA"/>
</dbReference>
<accession>A0AAD9V8D8</accession>
<dbReference type="Proteomes" id="UP001249851">
    <property type="component" value="Unassembled WGS sequence"/>
</dbReference>
<keyword evidence="3" id="KW-0963">Cytoplasm</keyword>
<evidence type="ECO:0000256" key="4">
    <source>
        <dbReference type="ARBA" id="ARBA00022786"/>
    </source>
</evidence>
<evidence type="ECO:0000256" key="2">
    <source>
        <dbReference type="ARBA" id="ARBA00004496"/>
    </source>
</evidence>
<evidence type="ECO:0000259" key="6">
    <source>
        <dbReference type="PROSITE" id="PS51140"/>
    </source>
</evidence>
<dbReference type="GO" id="GO:0005737">
    <property type="term" value="C:cytoplasm"/>
    <property type="evidence" value="ECO:0007669"/>
    <property type="project" value="UniProtKB-SubCell"/>
</dbReference>
<name>A0AAD9V8D8_ACRCE</name>
<evidence type="ECO:0000256" key="3">
    <source>
        <dbReference type="ARBA" id="ARBA00022490"/>
    </source>
</evidence>
<dbReference type="PANTHER" id="PTHR12493:SF0">
    <property type="entry name" value="CUE DOMAIN-CONTAINING PROTEIN 2"/>
    <property type="match status" value="1"/>
</dbReference>
<protein>
    <submittedName>
        <fullName evidence="7">CUE domain-containing protein 2</fullName>
    </submittedName>
</protein>
<reference evidence="7" key="1">
    <citation type="journal article" date="2023" name="G3 (Bethesda)">
        <title>Whole genome assembly and annotation of the endangered Caribbean coral Acropora cervicornis.</title>
        <authorList>
            <person name="Selwyn J.D."/>
            <person name="Vollmer S.V."/>
        </authorList>
    </citation>
    <scope>NUCLEOTIDE SEQUENCE</scope>
    <source>
        <strain evidence="7">K2</strain>
    </source>
</reference>
<reference evidence="7" key="2">
    <citation type="journal article" date="2023" name="Science">
        <title>Genomic signatures of disease resistance in endangered staghorn corals.</title>
        <authorList>
            <person name="Vollmer S.V."/>
            <person name="Selwyn J.D."/>
            <person name="Despard B.A."/>
            <person name="Roesel C.L."/>
        </authorList>
    </citation>
    <scope>NUCLEOTIDE SEQUENCE</scope>
    <source>
        <strain evidence="7">K2</strain>
    </source>
</reference>
<feature type="domain" description="CUE" evidence="6">
    <location>
        <begin position="209"/>
        <end position="253"/>
    </location>
</feature>
<proteinExistence type="predicted"/>